<accession>A0A367GU69</accession>
<gene>
    <name evidence="1" type="ORF">DJ568_03060</name>
</gene>
<dbReference type="AlphaFoldDB" id="A0A367GU69"/>
<protein>
    <submittedName>
        <fullName evidence="1">Uncharacterized protein</fullName>
    </submittedName>
</protein>
<evidence type="ECO:0000313" key="2">
    <source>
        <dbReference type="Proteomes" id="UP000253209"/>
    </source>
</evidence>
<proteinExistence type="predicted"/>
<dbReference type="EMBL" id="QGDC01000001">
    <property type="protein sequence ID" value="RCH56850.1"/>
    <property type="molecule type" value="Genomic_DNA"/>
</dbReference>
<sequence length="134" mass="15165">MHRNDMKKAAALSLATFYLLLTTGLFVCNFDYGGYFLFELTQKATIAETSVQVDRMIESHKNDRTDVVCTYLSSREVIKPGDPDQKEFYPLIIGSAYTAMVARSSIAVHEPRPMINRPFLGAVPIYLKKRVLLI</sequence>
<comment type="caution">
    <text evidence="1">The sequence shown here is derived from an EMBL/GenBank/DDBJ whole genome shotgun (WGS) entry which is preliminary data.</text>
</comment>
<dbReference type="Proteomes" id="UP000253209">
    <property type="component" value="Unassembled WGS sequence"/>
</dbReference>
<keyword evidence="2" id="KW-1185">Reference proteome</keyword>
<reference evidence="1 2" key="1">
    <citation type="submission" date="2018-05" db="EMBL/GenBank/DDBJ databases">
        <title>Mucilaginibacter hurinus sp. nov., isolated from briquette warehouse soil.</title>
        <authorList>
            <person name="Choi L."/>
        </authorList>
    </citation>
    <scope>NUCLEOTIDE SEQUENCE [LARGE SCALE GENOMIC DNA]</scope>
    <source>
        <strain evidence="1 2">ZR32</strain>
    </source>
</reference>
<name>A0A367GU69_9SPHI</name>
<organism evidence="1 2">
    <name type="scientific">Mucilaginibacter hurinus</name>
    <dbReference type="NCBI Taxonomy" id="2201324"/>
    <lineage>
        <taxon>Bacteria</taxon>
        <taxon>Pseudomonadati</taxon>
        <taxon>Bacteroidota</taxon>
        <taxon>Sphingobacteriia</taxon>
        <taxon>Sphingobacteriales</taxon>
        <taxon>Sphingobacteriaceae</taxon>
        <taxon>Mucilaginibacter</taxon>
    </lineage>
</organism>
<evidence type="ECO:0000313" key="1">
    <source>
        <dbReference type="EMBL" id="RCH56850.1"/>
    </source>
</evidence>